<keyword evidence="1 3" id="KW-0547">Nucleotide-binding</keyword>
<comment type="caution">
    <text evidence="5">The sequence shown here is derived from an EMBL/GenBank/DDBJ whole genome shotgun (WGS) entry which is preliminary data.</text>
</comment>
<organism evidence="5 6">
    <name type="scientific">Mycena pura</name>
    <dbReference type="NCBI Taxonomy" id="153505"/>
    <lineage>
        <taxon>Eukaryota</taxon>
        <taxon>Fungi</taxon>
        <taxon>Dikarya</taxon>
        <taxon>Basidiomycota</taxon>
        <taxon>Agaricomycotina</taxon>
        <taxon>Agaricomycetes</taxon>
        <taxon>Agaricomycetidae</taxon>
        <taxon>Agaricales</taxon>
        <taxon>Marasmiineae</taxon>
        <taxon>Mycenaceae</taxon>
        <taxon>Mycena</taxon>
    </lineage>
</organism>
<dbReference type="CDD" id="cd00878">
    <property type="entry name" value="Arf_Arl"/>
    <property type="match status" value="1"/>
</dbReference>
<dbReference type="SUPFAM" id="SSF52540">
    <property type="entry name" value="P-loop containing nucleoside triphosphate hydrolases"/>
    <property type="match status" value="1"/>
</dbReference>
<evidence type="ECO:0000313" key="5">
    <source>
        <dbReference type="EMBL" id="KAJ7189351.1"/>
    </source>
</evidence>
<name>A0AAD6XXC7_9AGAR</name>
<evidence type="ECO:0000256" key="4">
    <source>
        <dbReference type="PIRSR" id="PIRSR606689-2"/>
    </source>
</evidence>
<dbReference type="InterPro" id="IPR027417">
    <property type="entry name" value="P-loop_NTPase"/>
</dbReference>
<dbReference type="Gene3D" id="3.40.50.300">
    <property type="entry name" value="P-loop containing nucleotide triphosphate hydrolases"/>
    <property type="match status" value="1"/>
</dbReference>
<dbReference type="PROSITE" id="PS51417">
    <property type="entry name" value="ARF"/>
    <property type="match status" value="1"/>
</dbReference>
<dbReference type="SMART" id="SM00177">
    <property type="entry name" value="ARF"/>
    <property type="match status" value="1"/>
</dbReference>
<dbReference type="InterPro" id="IPR024156">
    <property type="entry name" value="Small_GTPase_ARF"/>
</dbReference>
<dbReference type="Proteomes" id="UP001219525">
    <property type="component" value="Unassembled WGS sequence"/>
</dbReference>
<evidence type="ECO:0000256" key="3">
    <source>
        <dbReference type="PIRSR" id="PIRSR606689-1"/>
    </source>
</evidence>
<keyword evidence="4" id="KW-0479">Metal-binding</keyword>
<protein>
    <submittedName>
        <fullName evidence="5">ADP-ribosylation factor family-domain-containing protein</fullName>
    </submittedName>
</protein>
<proteinExistence type="predicted"/>
<keyword evidence="6" id="KW-1185">Reference proteome</keyword>
<dbReference type="AlphaFoldDB" id="A0AAD6XXC7"/>
<sequence>MGSALSSLDAAATDILLPAAPKQFTVVMVGLDGSGTTSILNRLCQVDLPVGELPATVPTIAPNCRTILHGPHSISVIDLGGQEGVRDLWRMSYCEGHAFIFAVDASAPHRFGPAKDELHWMCTEWQCADFPLLVLANKTDLARAVELDQISRALDVEKLSRKRKSPILVKGVSALNGKGLKEALDWVRPAPSAILIARLTAQKAVFLRNTPFLAFTAIAPTGLSYTASSPDILDSTRRIDLASAEYMHANPVSLRDVTLRSRPSAAFANTVMASSRTN</sequence>
<dbReference type="GO" id="GO:0005525">
    <property type="term" value="F:GTP binding"/>
    <property type="evidence" value="ECO:0007669"/>
    <property type="project" value="UniProtKB-KW"/>
</dbReference>
<reference evidence="5" key="1">
    <citation type="submission" date="2023-03" db="EMBL/GenBank/DDBJ databases">
        <title>Massive genome expansion in bonnet fungi (Mycena s.s.) driven by repeated elements and novel gene families across ecological guilds.</title>
        <authorList>
            <consortium name="Lawrence Berkeley National Laboratory"/>
            <person name="Harder C.B."/>
            <person name="Miyauchi S."/>
            <person name="Viragh M."/>
            <person name="Kuo A."/>
            <person name="Thoen E."/>
            <person name="Andreopoulos B."/>
            <person name="Lu D."/>
            <person name="Skrede I."/>
            <person name="Drula E."/>
            <person name="Henrissat B."/>
            <person name="Morin E."/>
            <person name="Kohler A."/>
            <person name="Barry K."/>
            <person name="LaButti K."/>
            <person name="Morin E."/>
            <person name="Salamov A."/>
            <person name="Lipzen A."/>
            <person name="Mereny Z."/>
            <person name="Hegedus B."/>
            <person name="Baldrian P."/>
            <person name="Stursova M."/>
            <person name="Weitz H."/>
            <person name="Taylor A."/>
            <person name="Grigoriev I.V."/>
            <person name="Nagy L.G."/>
            <person name="Martin F."/>
            <person name="Kauserud H."/>
        </authorList>
    </citation>
    <scope>NUCLEOTIDE SEQUENCE</scope>
    <source>
        <strain evidence="5">9144</strain>
    </source>
</reference>
<feature type="binding site" evidence="4">
    <location>
        <position position="37"/>
    </location>
    <ligand>
        <name>Mg(2+)</name>
        <dbReference type="ChEBI" id="CHEBI:18420"/>
    </ligand>
</feature>
<accession>A0AAD6XXC7</accession>
<evidence type="ECO:0000256" key="1">
    <source>
        <dbReference type="ARBA" id="ARBA00022741"/>
    </source>
</evidence>
<evidence type="ECO:0000256" key="2">
    <source>
        <dbReference type="ARBA" id="ARBA00023134"/>
    </source>
</evidence>
<dbReference type="InterPro" id="IPR006689">
    <property type="entry name" value="Small_GTPase_ARF/SAR"/>
</dbReference>
<feature type="binding site" evidence="3">
    <location>
        <begin position="137"/>
        <end position="140"/>
    </location>
    <ligand>
        <name>GTP</name>
        <dbReference type="ChEBI" id="CHEBI:37565"/>
    </ligand>
</feature>
<dbReference type="SMART" id="SM00178">
    <property type="entry name" value="SAR"/>
    <property type="match status" value="1"/>
</dbReference>
<dbReference type="GO" id="GO:0046872">
    <property type="term" value="F:metal ion binding"/>
    <property type="evidence" value="ECO:0007669"/>
    <property type="project" value="UniProtKB-KW"/>
</dbReference>
<evidence type="ECO:0000313" key="6">
    <source>
        <dbReference type="Proteomes" id="UP001219525"/>
    </source>
</evidence>
<gene>
    <name evidence="5" type="ORF">GGX14DRAFT_580787</name>
</gene>
<feature type="binding site" evidence="4">
    <location>
        <position position="59"/>
    </location>
    <ligand>
        <name>Mg(2+)</name>
        <dbReference type="ChEBI" id="CHEBI:18420"/>
    </ligand>
</feature>
<feature type="binding site" evidence="3">
    <location>
        <position position="81"/>
    </location>
    <ligand>
        <name>GTP</name>
        <dbReference type="ChEBI" id="CHEBI:37565"/>
    </ligand>
</feature>
<keyword evidence="4" id="KW-0460">Magnesium</keyword>
<dbReference type="GO" id="GO:0003924">
    <property type="term" value="F:GTPase activity"/>
    <property type="evidence" value="ECO:0007669"/>
    <property type="project" value="InterPro"/>
</dbReference>
<keyword evidence="2 3" id="KW-0342">GTP-binding</keyword>
<dbReference type="PANTHER" id="PTHR11711">
    <property type="entry name" value="ADP RIBOSYLATION FACTOR-RELATED"/>
    <property type="match status" value="1"/>
</dbReference>
<dbReference type="EMBL" id="JARJCW010000181">
    <property type="protein sequence ID" value="KAJ7189351.1"/>
    <property type="molecule type" value="Genomic_DNA"/>
</dbReference>
<feature type="binding site" evidence="3">
    <location>
        <begin position="30"/>
        <end position="37"/>
    </location>
    <ligand>
        <name>GTP</name>
        <dbReference type="ChEBI" id="CHEBI:37565"/>
    </ligand>
</feature>
<dbReference type="Pfam" id="PF00025">
    <property type="entry name" value="Arf"/>
    <property type="match status" value="1"/>
</dbReference>